<dbReference type="SUPFAM" id="SSF51735">
    <property type="entry name" value="NAD(P)-binding Rossmann-fold domains"/>
    <property type="match status" value="1"/>
</dbReference>
<protein>
    <recommendedName>
        <fullName evidence="3">NAD-dependent epimerase/dehydratase domain-containing protein</fullName>
    </recommendedName>
</protein>
<keyword evidence="1" id="KW-0560">Oxidoreductase</keyword>
<organism evidence="4 5">
    <name type="scientific">Adineta ricciae</name>
    <name type="common">Rotifer</name>
    <dbReference type="NCBI Taxonomy" id="249248"/>
    <lineage>
        <taxon>Eukaryota</taxon>
        <taxon>Metazoa</taxon>
        <taxon>Spiralia</taxon>
        <taxon>Gnathifera</taxon>
        <taxon>Rotifera</taxon>
        <taxon>Eurotatoria</taxon>
        <taxon>Bdelloidea</taxon>
        <taxon>Adinetida</taxon>
        <taxon>Adinetidae</taxon>
        <taxon>Adineta</taxon>
    </lineage>
</organism>
<dbReference type="PANTHER" id="PTHR10366:SF564">
    <property type="entry name" value="STEROL-4-ALPHA-CARBOXYLATE 3-DEHYDROGENASE, DECARBOXYLATING"/>
    <property type="match status" value="1"/>
</dbReference>
<comment type="similarity">
    <text evidence="2">Belongs to the NAD(P)-dependent epimerase/dehydratase family. Dihydroflavonol-4-reductase subfamily.</text>
</comment>
<accession>A0A814X2W0</accession>
<evidence type="ECO:0000256" key="1">
    <source>
        <dbReference type="ARBA" id="ARBA00023002"/>
    </source>
</evidence>
<dbReference type="GO" id="GO:0016616">
    <property type="term" value="F:oxidoreductase activity, acting on the CH-OH group of donors, NAD or NADP as acceptor"/>
    <property type="evidence" value="ECO:0007669"/>
    <property type="project" value="TreeGrafter"/>
</dbReference>
<comment type="caution">
    <text evidence="4">The sequence shown here is derived from an EMBL/GenBank/DDBJ whole genome shotgun (WGS) entry which is preliminary data.</text>
</comment>
<dbReference type="InterPro" id="IPR001509">
    <property type="entry name" value="Epimerase_deHydtase"/>
</dbReference>
<evidence type="ECO:0000256" key="2">
    <source>
        <dbReference type="ARBA" id="ARBA00023445"/>
    </source>
</evidence>
<feature type="domain" description="NAD-dependent epimerase/dehydratase" evidence="3">
    <location>
        <begin position="5"/>
        <end position="269"/>
    </location>
</feature>
<sequence>MTKTILVTGASSFIAGWIIQYLLEKGYNVRGTVRSAAKEKQVLDGIAEEYRKQMSFVHVADITSDPFDEAVRDVDGIIHVASPFHFKVTDPEKDLLLPAINGTTRVLQAAHEFNQNNENKIKRIVITSSFAAVIDPSKGPRPGYVYTEKDWSPITYEQGAAAKDDPMTAYRASKVCAEQAAWNFIEQKKPAFTIATICEPMVYGPSVRDFQTIDDIHQSNALIWSLVTSGKDASIPDTRVPKQVDVRDVAFTHVAALEKMTDSNQRYLIANDQNWTQQQIADIVHQSSLVPENIKQTTPVGSKDYQLPDFYIIDSSKAKQDLGVTYTPFQKTIEDLTIQFGKLQQTLKQ</sequence>
<evidence type="ECO:0000259" key="3">
    <source>
        <dbReference type="Pfam" id="PF01370"/>
    </source>
</evidence>
<dbReference type="InterPro" id="IPR050425">
    <property type="entry name" value="NAD(P)_dehydrat-like"/>
</dbReference>
<dbReference type="PANTHER" id="PTHR10366">
    <property type="entry name" value="NAD DEPENDENT EPIMERASE/DEHYDRATASE"/>
    <property type="match status" value="1"/>
</dbReference>
<gene>
    <name evidence="4" type="ORF">EDS130_LOCUS25867</name>
</gene>
<dbReference type="Gene3D" id="3.40.50.720">
    <property type="entry name" value="NAD(P)-binding Rossmann-like Domain"/>
    <property type="match status" value="1"/>
</dbReference>
<evidence type="ECO:0000313" key="5">
    <source>
        <dbReference type="Proteomes" id="UP000663852"/>
    </source>
</evidence>
<reference evidence="4" key="1">
    <citation type="submission" date="2021-02" db="EMBL/GenBank/DDBJ databases">
        <authorList>
            <person name="Nowell W R."/>
        </authorList>
    </citation>
    <scope>NUCLEOTIDE SEQUENCE</scope>
</reference>
<dbReference type="Pfam" id="PF01370">
    <property type="entry name" value="Epimerase"/>
    <property type="match status" value="1"/>
</dbReference>
<dbReference type="OrthoDB" id="2735536at2759"/>
<proteinExistence type="inferred from homology"/>
<dbReference type="InterPro" id="IPR036291">
    <property type="entry name" value="NAD(P)-bd_dom_sf"/>
</dbReference>
<evidence type="ECO:0000313" key="4">
    <source>
        <dbReference type="EMBL" id="CAF1210597.1"/>
    </source>
</evidence>
<dbReference type="Proteomes" id="UP000663852">
    <property type="component" value="Unassembled WGS sequence"/>
</dbReference>
<dbReference type="CDD" id="cd05227">
    <property type="entry name" value="AR_SDR_e"/>
    <property type="match status" value="1"/>
</dbReference>
<dbReference type="EMBL" id="CAJNOJ010000154">
    <property type="protein sequence ID" value="CAF1210597.1"/>
    <property type="molecule type" value="Genomic_DNA"/>
</dbReference>
<name>A0A814X2W0_ADIRI</name>
<dbReference type="AlphaFoldDB" id="A0A814X2W0"/>